<evidence type="ECO:0000313" key="2">
    <source>
        <dbReference type="Proteomes" id="UP000684084"/>
    </source>
</evidence>
<evidence type="ECO:0008006" key="3">
    <source>
        <dbReference type="Google" id="ProtNLM"/>
    </source>
</evidence>
<name>A0A915ZLC0_9GLOM</name>
<evidence type="ECO:0000313" key="1">
    <source>
        <dbReference type="EMBL" id="CAB5381348.1"/>
    </source>
</evidence>
<reference evidence="1" key="1">
    <citation type="submission" date="2020-05" db="EMBL/GenBank/DDBJ databases">
        <authorList>
            <person name="Rincon C."/>
            <person name="Sanders R I."/>
            <person name="Robbins C."/>
            <person name="Chaturvedi A."/>
        </authorList>
    </citation>
    <scope>NUCLEOTIDE SEQUENCE</scope>
    <source>
        <strain evidence="1">CHB12</strain>
    </source>
</reference>
<sequence length="409" mass="46358">MSLSASLLKEDIRVVVSIDFGTTYSGYGYANRINPDDIVVENRWIGHIGHKTPTIIKYEDDNTTVQCWGSSALPTGMRNSDQKKPIQLFKLYLLKEPSMELPELPDHERIIIDYLRELGEKIKENINSNWGVDFNSQVLIVLTIPTEFDDEKIETMRYCAYKAKLIQYEDSRNLIFITEPEAAAIHCINSVDEVRNLKRGVCSAMMLVGGFSESKYLQDRIKNEFNIVPKISVPPLPVIAVIKGGVKFGLEVESVVKRVLKRTYGTNVVRKSKLGDPQSEMLPNGYTVVFETIANRGKEILVNDKVIKEFKLSSSTQRSVNFNIYVTKEPEAKFCNDPGVSLLRRLEIELPDDDDDDNDDDDDDDDDYDDVIISLTLTFGTVEILATAKNKKTGENYRINQKPGVRIRS</sequence>
<dbReference type="Proteomes" id="UP000684084">
    <property type="component" value="Unassembled WGS sequence"/>
</dbReference>
<dbReference type="VEuPathDB" id="FungiDB:RhiirFUN_008364"/>
<protein>
    <recommendedName>
        <fullName evidence="3">Actin-like ATPase domain-containing protein</fullName>
    </recommendedName>
</protein>
<dbReference type="PANTHER" id="PTHR14187:SF5">
    <property type="entry name" value="HEAT SHOCK 70 KDA PROTEIN 12A"/>
    <property type="match status" value="1"/>
</dbReference>
<accession>A0A915ZLC0</accession>
<dbReference type="PANTHER" id="PTHR14187">
    <property type="entry name" value="ALPHA KINASE/ELONGATION FACTOR 2 KINASE"/>
    <property type="match status" value="1"/>
</dbReference>
<dbReference type="EMBL" id="CAGKOT010000044">
    <property type="protein sequence ID" value="CAB5381348.1"/>
    <property type="molecule type" value="Genomic_DNA"/>
</dbReference>
<dbReference type="AlphaFoldDB" id="A0A915ZLC0"/>
<gene>
    <name evidence="1" type="ORF">CHRIB12_LOCUS17472</name>
</gene>
<proteinExistence type="predicted"/>
<organism evidence="1 2">
    <name type="scientific">Rhizophagus irregularis</name>
    <dbReference type="NCBI Taxonomy" id="588596"/>
    <lineage>
        <taxon>Eukaryota</taxon>
        <taxon>Fungi</taxon>
        <taxon>Fungi incertae sedis</taxon>
        <taxon>Mucoromycota</taxon>
        <taxon>Glomeromycotina</taxon>
        <taxon>Glomeromycetes</taxon>
        <taxon>Glomerales</taxon>
        <taxon>Glomeraceae</taxon>
        <taxon>Rhizophagus</taxon>
    </lineage>
</organism>
<dbReference type="OrthoDB" id="2963168at2759"/>
<comment type="caution">
    <text evidence="1">The sequence shown here is derived from an EMBL/GenBank/DDBJ whole genome shotgun (WGS) entry which is preliminary data.</text>
</comment>